<organism evidence="1 2">
    <name type="scientific">Nicotiana tabacum</name>
    <name type="common">Common tobacco</name>
    <dbReference type="NCBI Taxonomy" id="4097"/>
    <lineage>
        <taxon>Eukaryota</taxon>
        <taxon>Viridiplantae</taxon>
        <taxon>Streptophyta</taxon>
        <taxon>Embryophyta</taxon>
        <taxon>Tracheophyta</taxon>
        <taxon>Spermatophyta</taxon>
        <taxon>Magnoliopsida</taxon>
        <taxon>eudicotyledons</taxon>
        <taxon>Gunneridae</taxon>
        <taxon>Pentapetalae</taxon>
        <taxon>asterids</taxon>
        <taxon>lamiids</taxon>
        <taxon>Solanales</taxon>
        <taxon>Solanaceae</taxon>
        <taxon>Nicotianoideae</taxon>
        <taxon>Nicotianeae</taxon>
        <taxon>Nicotiana</taxon>
    </lineage>
</organism>
<reference evidence="1" key="1">
    <citation type="journal article" date="2014" name="Nat. Commun.">
        <title>The tobacco genome sequence and its comparison with those of tomato and potato.</title>
        <authorList>
            <person name="Sierro N."/>
            <person name="Battey J.N."/>
            <person name="Ouadi S."/>
            <person name="Bakaher N."/>
            <person name="Bovet L."/>
            <person name="Willig A."/>
            <person name="Goepfert S."/>
            <person name="Peitsch M.C."/>
            <person name="Ivanov N.V."/>
        </authorList>
    </citation>
    <scope>NUCLEOTIDE SEQUENCE [LARGE SCALE GENOMIC DNA]</scope>
</reference>
<keyword evidence="1" id="KW-1185">Reference proteome</keyword>
<reference evidence="2" key="2">
    <citation type="submission" date="2025-08" db="UniProtKB">
        <authorList>
            <consortium name="RefSeq"/>
        </authorList>
    </citation>
    <scope>IDENTIFICATION</scope>
    <source>
        <tissue evidence="2">Leaf</tissue>
    </source>
</reference>
<name>A0AC58SJS6_TOBAC</name>
<dbReference type="RefSeq" id="XP_075085228.1">
    <property type="nucleotide sequence ID" value="XM_075229127.1"/>
</dbReference>
<proteinExistence type="predicted"/>
<accession>A0AC58SJS6</accession>
<gene>
    <name evidence="2" type="primary">LOC107817880</name>
</gene>
<dbReference type="Proteomes" id="UP000790787">
    <property type="component" value="Chromosome 14"/>
</dbReference>
<sequence>MGRAKLKLHKLDGSNRIGVYSRRKKGLLKKANELSVLCDIDIFLAMFSPGGKPSVYKSDNSSFEDMITTKFAEVNPEERAKRKMECLDTIKKACKKYDHDVDIGEQLCPGYVSFHCQDINFLSQSLRIRLSDIEGRLRLWKNLDKIDSIQQLRKLENSISKSLNEIAKHKCGMGSLIFGAGQDFQPSSARHGMDSPLNFDARKELHPCSSVHACDSENIDVNEGMNSFDSSLLCDTGQDFQTTSLMQHGMNLGQELYQCSSVHGGNSENMDVYEDLNSFPLEYLEESSFSFESYTNLVCNKEIEVSMPESVNFVPDEIFLDCEVNQEDIVTDFGFTFDVPQLEQTDDQGNAFDYNINKGSRLPHSDLVNIHDSSKSASGTCEKMILAKSLHFLYGMDSSSSDAGEEFSTASSIKHGINLSSTQLDAGLSVNGGDSENMDDYEDLNAFDSCLKFDDEHEFQSSSSIGHYSMNSPVSFDAGQELHRSSSVNGGDSESINGYGDLNLFVQGFLDDPSLSIESCTDLACNHEVENYKPGYENCSADKIFLDCQLNQENIEMAFKSNLDLPLVEQMDVQESTFDCLNKGFGFPLLTSILV</sequence>
<evidence type="ECO:0000313" key="2">
    <source>
        <dbReference type="RefSeq" id="XP_075085228.1"/>
    </source>
</evidence>
<protein>
    <submittedName>
        <fullName evidence="2">LOC107817880 isoform X1</fullName>
    </submittedName>
</protein>
<evidence type="ECO:0000313" key="1">
    <source>
        <dbReference type="Proteomes" id="UP000790787"/>
    </source>
</evidence>